<name>A0ABQ7G478_DUNSA</name>
<dbReference type="EMBL" id="MU070161">
    <property type="protein sequence ID" value="KAF5829425.1"/>
    <property type="molecule type" value="Genomic_DNA"/>
</dbReference>
<comment type="caution">
    <text evidence="1">The sequence shown here is derived from an EMBL/GenBank/DDBJ whole genome shotgun (WGS) entry which is preliminary data.</text>
</comment>
<dbReference type="Proteomes" id="UP000815325">
    <property type="component" value="Unassembled WGS sequence"/>
</dbReference>
<proteinExistence type="predicted"/>
<keyword evidence="2" id="KW-1185">Reference proteome</keyword>
<evidence type="ECO:0008006" key="3">
    <source>
        <dbReference type="Google" id="ProtNLM"/>
    </source>
</evidence>
<protein>
    <recommendedName>
        <fullName evidence="3">Encoded protein</fullName>
    </recommendedName>
</protein>
<accession>A0ABQ7G478</accession>
<sequence>MGHCIRVCGRGANGKLASSLFTDLFFSPLRGGACIREERIGLHSDSSLRGQLSCMGVSRGIPDEGRHLSCQLKSDDNVHGGMQGGMRVCRRAYVGWCHSSGGLYLQKYMQVQQMHKDSTEKSSLWNPRLEPRF</sequence>
<evidence type="ECO:0000313" key="1">
    <source>
        <dbReference type="EMBL" id="KAF5829425.1"/>
    </source>
</evidence>
<gene>
    <name evidence="1" type="ORF">DUNSADRAFT_16085</name>
</gene>
<reference evidence="1" key="1">
    <citation type="submission" date="2017-08" db="EMBL/GenBank/DDBJ databases">
        <authorList>
            <person name="Polle J.E."/>
            <person name="Barry K."/>
            <person name="Cushman J."/>
            <person name="Schmutz J."/>
            <person name="Tran D."/>
            <person name="Hathwaick L.T."/>
            <person name="Yim W.C."/>
            <person name="Jenkins J."/>
            <person name="Mckie-Krisberg Z.M."/>
            <person name="Prochnik S."/>
            <person name="Lindquist E."/>
            <person name="Dockter R.B."/>
            <person name="Adam C."/>
            <person name="Molina H."/>
            <person name="Bunkerborg J."/>
            <person name="Jin E."/>
            <person name="Buchheim M."/>
            <person name="Magnuson J."/>
        </authorList>
    </citation>
    <scope>NUCLEOTIDE SEQUENCE</scope>
    <source>
        <strain evidence="1">CCAP 19/18</strain>
    </source>
</reference>
<evidence type="ECO:0000313" key="2">
    <source>
        <dbReference type="Proteomes" id="UP000815325"/>
    </source>
</evidence>
<organism evidence="1 2">
    <name type="scientific">Dunaliella salina</name>
    <name type="common">Green alga</name>
    <name type="synonym">Protococcus salinus</name>
    <dbReference type="NCBI Taxonomy" id="3046"/>
    <lineage>
        <taxon>Eukaryota</taxon>
        <taxon>Viridiplantae</taxon>
        <taxon>Chlorophyta</taxon>
        <taxon>core chlorophytes</taxon>
        <taxon>Chlorophyceae</taxon>
        <taxon>CS clade</taxon>
        <taxon>Chlamydomonadales</taxon>
        <taxon>Dunaliellaceae</taxon>
        <taxon>Dunaliella</taxon>
    </lineage>
</organism>